<dbReference type="SMART" id="SM00448">
    <property type="entry name" value="REC"/>
    <property type="match status" value="1"/>
</dbReference>
<dbReference type="PROSITE" id="PS50110">
    <property type="entry name" value="RESPONSE_REGULATORY"/>
    <property type="match status" value="1"/>
</dbReference>
<feature type="transmembrane region" description="Helical" evidence="4">
    <location>
        <begin position="12"/>
        <end position="33"/>
    </location>
</feature>
<protein>
    <submittedName>
        <fullName evidence="6">CheY-like chemotaxis protein</fullName>
    </submittedName>
</protein>
<sequence length="244" mass="26438">MEMFHELQELLGAYLMPVLIAIPLAIIVLIAAFKRDDYRPPREYTPPPRPPEGYQRANAPVVLPPLPISPNAGANAGPSMASAFVTAPSPIQPPRPAPVVPEGPPTVLIADDSAVVRTKLKRLLEGAGFTVVQVNDGNEAMAQLDEKPEIAVLITDLEMPNKDGFELIADVHGSLTTEDLPVIAITGHDELHGRVGQIEGVYGIFKKPWNDRELLKRVESLVHLRSAASKRGRRVSDLRAPPSA</sequence>
<feature type="domain" description="Response regulatory" evidence="5">
    <location>
        <begin position="106"/>
        <end position="222"/>
    </location>
</feature>
<keyword evidence="1 3" id="KW-0597">Phosphoprotein</keyword>
<evidence type="ECO:0000313" key="7">
    <source>
        <dbReference type="Proteomes" id="UP001180453"/>
    </source>
</evidence>
<dbReference type="Gene3D" id="3.40.50.2300">
    <property type="match status" value="1"/>
</dbReference>
<comment type="caution">
    <text evidence="6">The sequence shown here is derived from an EMBL/GenBank/DDBJ whole genome shotgun (WGS) entry which is preliminary data.</text>
</comment>
<evidence type="ECO:0000256" key="2">
    <source>
        <dbReference type="ARBA" id="ARBA00023012"/>
    </source>
</evidence>
<dbReference type="SUPFAM" id="SSF52172">
    <property type="entry name" value="CheY-like"/>
    <property type="match status" value="1"/>
</dbReference>
<dbReference type="InterPro" id="IPR011006">
    <property type="entry name" value="CheY-like_superfamily"/>
</dbReference>
<evidence type="ECO:0000313" key="6">
    <source>
        <dbReference type="EMBL" id="MDR7270811.1"/>
    </source>
</evidence>
<evidence type="ECO:0000259" key="5">
    <source>
        <dbReference type="PROSITE" id="PS50110"/>
    </source>
</evidence>
<proteinExistence type="predicted"/>
<evidence type="ECO:0000256" key="1">
    <source>
        <dbReference type="ARBA" id="ARBA00022553"/>
    </source>
</evidence>
<dbReference type="RefSeq" id="WP_310267110.1">
    <property type="nucleotide sequence ID" value="NZ_JAVDXU010000002.1"/>
</dbReference>
<dbReference type="Pfam" id="PF00072">
    <property type="entry name" value="Response_reg"/>
    <property type="match status" value="1"/>
</dbReference>
<keyword evidence="2" id="KW-0902">Two-component regulatory system</keyword>
<name>A0ABU1YPL9_ROSSA</name>
<dbReference type="PANTHER" id="PTHR44591:SF14">
    <property type="entry name" value="PROTEIN PILG"/>
    <property type="match status" value="1"/>
</dbReference>
<evidence type="ECO:0000256" key="4">
    <source>
        <dbReference type="SAM" id="Phobius"/>
    </source>
</evidence>
<keyword evidence="4" id="KW-0812">Transmembrane</keyword>
<dbReference type="EMBL" id="JAVDXU010000002">
    <property type="protein sequence ID" value="MDR7270811.1"/>
    <property type="molecule type" value="Genomic_DNA"/>
</dbReference>
<feature type="modified residue" description="4-aspartylphosphate" evidence="3">
    <location>
        <position position="156"/>
    </location>
</feature>
<keyword evidence="4" id="KW-1133">Transmembrane helix</keyword>
<evidence type="ECO:0000256" key="3">
    <source>
        <dbReference type="PROSITE-ProRule" id="PRU00169"/>
    </source>
</evidence>
<accession>A0ABU1YPL9</accession>
<gene>
    <name evidence="6" type="ORF">J2X20_003469</name>
</gene>
<dbReference type="InterPro" id="IPR050595">
    <property type="entry name" value="Bact_response_regulator"/>
</dbReference>
<keyword evidence="4" id="KW-0472">Membrane</keyword>
<keyword evidence="7" id="KW-1185">Reference proteome</keyword>
<dbReference type="InterPro" id="IPR001789">
    <property type="entry name" value="Sig_transdc_resp-reg_receiver"/>
</dbReference>
<dbReference type="PANTHER" id="PTHR44591">
    <property type="entry name" value="STRESS RESPONSE REGULATOR PROTEIN 1"/>
    <property type="match status" value="1"/>
</dbReference>
<dbReference type="Proteomes" id="UP001180453">
    <property type="component" value="Unassembled WGS sequence"/>
</dbReference>
<reference evidence="6 7" key="1">
    <citation type="submission" date="2023-07" db="EMBL/GenBank/DDBJ databases">
        <title>Sorghum-associated microbial communities from plants grown in Nebraska, USA.</title>
        <authorList>
            <person name="Schachtman D."/>
        </authorList>
    </citation>
    <scope>NUCLEOTIDE SEQUENCE [LARGE SCALE GENOMIC DNA]</scope>
    <source>
        <strain evidence="6 7">BE314</strain>
    </source>
</reference>
<organism evidence="6 7">
    <name type="scientific">Roseateles saccharophilus</name>
    <name type="common">Pseudomonas saccharophila</name>
    <dbReference type="NCBI Taxonomy" id="304"/>
    <lineage>
        <taxon>Bacteria</taxon>
        <taxon>Pseudomonadati</taxon>
        <taxon>Pseudomonadota</taxon>
        <taxon>Betaproteobacteria</taxon>
        <taxon>Burkholderiales</taxon>
        <taxon>Sphaerotilaceae</taxon>
        <taxon>Roseateles</taxon>
    </lineage>
</organism>